<evidence type="ECO:0000313" key="2">
    <source>
        <dbReference type="Proteomes" id="UP001228504"/>
    </source>
</evidence>
<protein>
    <recommendedName>
        <fullName evidence="3">Lipoprotein</fullName>
    </recommendedName>
</protein>
<evidence type="ECO:0008006" key="3">
    <source>
        <dbReference type="Google" id="ProtNLM"/>
    </source>
</evidence>
<evidence type="ECO:0000313" key="1">
    <source>
        <dbReference type="EMBL" id="MDQ0150995.1"/>
    </source>
</evidence>
<accession>A0ABT9UXE2</accession>
<dbReference type="RefSeq" id="WP_307487895.1">
    <property type="nucleotide sequence ID" value="NZ_JAUSUF010000015.1"/>
</dbReference>
<keyword evidence="2" id="KW-1185">Reference proteome</keyword>
<sequence length="179" mass="20320">MKKILLFFAGILILSLIGCNSPIVSKTPNNENFITTENIISKKELNTLISNCLKNDIGLSIDNNSKVFESHELIGTEFKDNTVICYIKAFVTTYELKNNKAYESSGGEFTGVVYVKKINNHFKVTKHYFPIESTEATNLFPKKILPKLKSIEFSNLISKTETNANNYFKEHNIKLITKN</sequence>
<dbReference type="PROSITE" id="PS51257">
    <property type="entry name" value="PROKAR_LIPOPROTEIN"/>
    <property type="match status" value="1"/>
</dbReference>
<name>A0ABT9UXE2_9FIRM</name>
<gene>
    <name evidence="1" type="ORF">J2S18_002969</name>
</gene>
<reference evidence="1 2" key="1">
    <citation type="submission" date="2023-07" db="EMBL/GenBank/DDBJ databases">
        <title>Genomic Encyclopedia of Type Strains, Phase IV (KMG-IV): sequencing the most valuable type-strain genomes for metagenomic binning, comparative biology and taxonomic classification.</title>
        <authorList>
            <person name="Goeker M."/>
        </authorList>
    </citation>
    <scope>NUCLEOTIDE SEQUENCE [LARGE SCALE GENOMIC DNA]</scope>
    <source>
        <strain evidence="1 2">DSM 20694</strain>
    </source>
</reference>
<proteinExistence type="predicted"/>
<dbReference type="EMBL" id="JAUSUF010000015">
    <property type="protein sequence ID" value="MDQ0150995.1"/>
    <property type="molecule type" value="Genomic_DNA"/>
</dbReference>
<organism evidence="1 2">
    <name type="scientific">Eubacterium multiforme</name>
    <dbReference type="NCBI Taxonomy" id="83339"/>
    <lineage>
        <taxon>Bacteria</taxon>
        <taxon>Bacillati</taxon>
        <taxon>Bacillota</taxon>
        <taxon>Clostridia</taxon>
        <taxon>Eubacteriales</taxon>
        <taxon>Eubacteriaceae</taxon>
        <taxon>Eubacterium</taxon>
    </lineage>
</organism>
<dbReference type="Proteomes" id="UP001228504">
    <property type="component" value="Unassembled WGS sequence"/>
</dbReference>
<comment type="caution">
    <text evidence="1">The sequence shown here is derived from an EMBL/GenBank/DDBJ whole genome shotgun (WGS) entry which is preliminary data.</text>
</comment>